<evidence type="ECO:0000256" key="4">
    <source>
        <dbReference type="ARBA" id="ARBA00022771"/>
    </source>
</evidence>
<name>A0A0X3PQN3_SCHSO</name>
<proteinExistence type="predicted"/>
<comment type="subcellular location">
    <subcellularLocation>
        <location evidence="1">Nucleus</location>
    </subcellularLocation>
</comment>
<keyword evidence="8" id="KW-1133">Transmembrane helix</keyword>
<dbReference type="EMBL" id="GEEE01019983">
    <property type="protein sequence ID" value="JAP43242.1"/>
    <property type="molecule type" value="Transcribed_RNA"/>
</dbReference>
<keyword evidence="2" id="KW-0479">Metal-binding</keyword>
<evidence type="ECO:0000256" key="5">
    <source>
        <dbReference type="ARBA" id="ARBA00022833"/>
    </source>
</evidence>
<dbReference type="InterPro" id="IPR013087">
    <property type="entry name" value="Znf_C2H2_type"/>
</dbReference>
<evidence type="ECO:0000256" key="1">
    <source>
        <dbReference type="ARBA" id="ARBA00004123"/>
    </source>
</evidence>
<evidence type="ECO:0000313" key="10">
    <source>
        <dbReference type="EMBL" id="JAP49496.1"/>
    </source>
</evidence>
<reference evidence="10" key="1">
    <citation type="submission" date="2016-01" db="EMBL/GenBank/DDBJ databases">
        <title>Reference transcriptome for the parasite Schistocephalus solidus: insights into the molecular evolution of parasitism.</title>
        <authorList>
            <person name="Hebert F.O."/>
            <person name="Grambauer S."/>
            <person name="Barber I."/>
            <person name="Landry C.R."/>
            <person name="Aubin-Horth N."/>
        </authorList>
    </citation>
    <scope>NUCLEOTIDE SEQUENCE</scope>
</reference>
<dbReference type="EMBL" id="GEEE01013729">
    <property type="protein sequence ID" value="JAP49496.1"/>
    <property type="molecule type" value="Transcribed_RNA"/>
</dbReference>
<evidence type="ECO:0000256" key="7">
    <source>
        <dbReference type="PROSITE-ProRule" id="PRU00042"/>
    </source>
</evidence>
<protein>
    <submittedName>
        <fullName evidence="10">Histone H4 transcription factor</fullName>
    </submittedName>
</protein>
<dbReference type="PROSITE" id="PS00028">
    <property type="entry name" value="ZINC_FINGER_C2H2_1"/>
    <property type="match status" value="2"/>
</dbReference>
<evidence type="ECO:0000256" key="2">
    <source>
        <dbReference type="ARBA" id="ARBA00022723"/>
    </source>
</evidence>
<sequence length="523" mass="60605">MNSNLFCRWSGCGLNFSDPDLLDEHVVDHIDLYLPSGVRRRCQWAECEYPPPSFDVLLPAFIRHLRFHVYTEYLVEHSITVLKEVENRFSIDAAKCTSIHRRPIHILTNLACLWQDCSFQSESFIDFERHLAGHARSHPTDCLWSLPNENCKNLKCPMLSHLLSHIGLGTLICPVCRSFFSEVISLQNHLKMSVKRSTGHLLSTNETFCCFWLSCDSRFLSYEHLHRHVLKHLSEEHSEFCFWLHCPFPELSGLSHTNKRRHVLLHVFAEFCRQLAVNLLRQINITETIGSVPCQRPPMDNWFTRELAPTSKVITYGFRCMWNDCNVVSECAYLFRLHASNHLDADSLKTDEATFDTVSQSDSFLTCKWRLPSFPMELCPVKTSCRRKLKNHLTAHMSLPLLLCPFCDTVLYSRRSFYSHLAAKRKSTREQPSKRPGRPATQPLTIRRFPLRPILPKVPSLTSSNSNCTPGLVICSVYCSVYFILIYAFDVNTIKILTFTIAYFLYQIMINICVCLRFLWLVI</sequence>
<organism evidence="10">
    <name type="scientific">Schistocephalus solidus</name>
    <name type="common">Tapeworm</name>
    <dbReference type="NCBI Taxonomy" id="70667"/>
    <lineage>
        <taxon>Eukaryota</taxon>
        <taxon>Metazoa</taxon>
        <taxon>Spiralia</taxon>
        <taxon>Lophotrochozoa</taxon>
        <taxon>Platyhelminthes</taxon>
        <taxon>Cestoda</taxon>
        <taxon>Eucestoda</taxon>
        <taxon>Diphyllobothriidea</taxon>
        <taxon>Diphyllobothriidae</taxon>
        <taxon>Schistocephalus</taxon>
    </lineage>
</organism>
<dbReference type="PANTHER" id="PTHR24406">
    <property type="entry name" value="TRANSCRIPTIONAL REPRESSOR CTCFL-RELATED"/>
    <property type="match status" value="1"/>
</dbReference>
<dbReference type="PROSITE" id="PS50157">
    <property type="entry name" value="ZINC_FINGER_C2H2_2"/>
    <property type="match status" value="1"/>
</dbReference>
<evidence type="ECO:0000256" key="6">
    <source>
        <dbReference type="ARBA" id="ARBA00023242"/>
    </source>
</evidence>
<gene>
    <name evidence="10" type="primary">HINFP</name>
    <name evidence="10" type="ORF">TR165707</name>
</gene>
<feature type="transmembrane region" description="Helical" evidence="8">
    <location>
        <begin position="471"/>
        <end position="489"/>
    </location>
</feature>
<keyword evidence="4 7" id="KW-0863">Zinc-finger</keyword>
<dbReference type="SMART" id="SM00355">
    <property type="entry name" value="ZnF_C2H2"/>
    <property type="match status" value="7"/>
</dbReference>
<keyword evidence="5" id="KW-0862">Zinc</keyword>
<evidence type="ECO:0000256" key="8">
    <source>
        <dbReference type="SAM" id="Phobius"/>
    </source>
</evidence>
<keyword evidence="6" id="KW-0539">Nucleus</keyword>
<evidence type="ECO:0000259" key="9">
    <source>
        <dbReference type="PROSITE" id="PS50157"/>
    </source>
</evidence>
<accession>A0A0X3PQN3</accession>
<keyword evidence="8" id="KW-0812">Transmembrane</keyword>
<dbReference type="GO" id="GO:0008270">
    <property type="term" value="F:zinc ion binding"/>
    <property type="evidence" value="ECO:0007669"/>
    <property type="project" value="UniProtKB-KW"/>
</dbReference>
<keyword evidence="3" id="KW-0677">Repeat</keyword>
<dbReference type="GO" id="GO:0005634">
    <property type="term" value="C:nucleus"/>
    <property type="evidence" value="ECO:0007669"/>
    <property type="project" value="UniProtKB-SubCell"/>
</dbReference>
<keyword evidence="8" id="KW-0472">Membrane</keyword>
<feature type="domain" description="C2H2-type" evidence="9">
    <location>
        <begin position="208"/>
        <end position="237"/>
    </location>
</feature>
<evidence type="ECO:0000256" key="3">
    <source>
        <dbReference type="ARBA" id="ARBA00022737"/>
    </source>
</evidence>
<feature type="transmembrane region" description="Helical" evidence="8">
    <location>
        <begin position="496"/>
        <end position="520"/>
    </location>
</feature>
<dbReference type="InterPro" id="IPR050888">
    <property type="entry name" value="ZnF_C2H2-type_TF"/>
</dbReference>
<dbReference type="AlphaFoldDB" id="A0A0X3PQN3"/>